<reference evidence="3" key="1">
    <citation type="submission" date="2022-10" db="EMBL/GenBank/DDBJ databases">
        <authorList>
            <person name="Chen Y."/>
            <person name="Dougan E. K."/>
            <person name="Chan C."/>
            <person name="Rhodes N."/>
            <person name="Thang M."/>
        </authorList>
    </citation>
    <scope>NUCLEOTIDE SEQUENCE</scope>
</reference>
<keyword evidence="2" id="KW-1133">Transmembrane helix</keyword>
<protein>
    <submittedName>
        <fullName evidence="3">Uncharacterized protein</fullName>
    </submittedName>
</protein>
<feature type="compositionally biased region" description="Basic and acidic residues" evidence="1">
    <location>
        <begin position="41"/>
        <end position="56"/>
    </location>
</feature>
<name>A0A9P1G2Z4_9DINO</name>
<dbReference type="Proteomes" id="UP001152797">
    <property type="component" value="Unassembled WGS sequence"/>
</dbReference>
<feature type="region of interest" description="Disordered" evidence="1">
    <location>
        <begin position="41"/>
        <end position="99"/>
    </location>
</feature>
<feature type="region of interest" description="Disordered" evidence="1">
    <location>
        <begin position="147"/>
        <end position="247"/>
    </location>
</feature>
<evidence type="ECO:0000256" key="2">
    <source>
        <dbReference type="SAM" id="Phobius"/>
    </source>
</evidence>
<feature type="transmembrane region" description="Helical" evidence="2">
    <location>
        <begin position="298"/>
        <end position="321"/>
    </location>
</feature>
<proteinExistence type="predicted"/>
<accession>A0A9P1G2Z4</accession>
<sequence>MHLGLALLQNEAALAECLQDPPEDAGPERVAMRGFFEDLITRDDKSEEYDPFKEEPAPSGSADDVAEQPELEQGGGCHEEEWEEVAVEKDVDQDSEVEHYTSYYEQHYVTTADGQSLQDWATHSDNGPTGAWERPAAIKEEWVDQANEWTSPSSQWDSAHPTGWVSASSQHQWTSDESKGLDTSTKQWASDPNQWSSAESSEWGTATNQWASDPNQWSSAESSEWGTATNQWASDPNQWSSAESKELDTATQKWYPGQFQAEPSANDFHSKEPMVKEELEGEDTSSGAMGVAEMTGNAGAMLLETALLAVCLLLLKLVAYLKQFLEAMNNMALLMHQVVQKLDSAVSTLRTMEHLEDSTNQAVYCQGGQVQGIYDKLVEMKVKLDILVEPSICMMEEVCHTGSSNDMA</sequence>
<evidence type="ECO:0000313" key="3">
    <source>
        <dbReference type="EMBL" id="CAI3995945.1"/>
    </source>
</evidence>
<organism evidence="3">
    <name type="scientific">Cladocopium goreaui</name>
    <dbReference type="NCBI Taxonomy" id="2562237"/>
    <lineage>
        <taxon>Eukaryota</taxon>
        <taxon>Sar</taxon>
        <taxon>Alveolata</taxon>
        <taxon>Dinophyceae</taxon>
        <taxon>Suessiales</taxon>
        <taxon>Symbiodiniaceae</taxon>
        <taxon>Cladocopium</taxon>
    </lineage>
</organism>
<dbReference type="EMBL" id="CAMXCT010002135">
    <property type="protein sequence ID" value="CAI3995945.1"/>
    <property type="molecule type" value="Genomic_DNA"/>
</dbReference>
<keyword evidence="5" id="KW-1185">Reference proteome</keyword>
<dbReference type="EMBL" id="CAMXCT020002135">
    <property type="protein sequence ID" value="CAL1149320.1"/>
    <property type="molecule type" value="Genomic_DNA"/>
</dbReference>
<keyword evidence="2" id="KW-0472">Membrane</keyword>
<comment type="caution">
    <text evidence="3">The sequence shown here is derived from an EMBL/GenBank/DDBJ whole genome shotgun (WGS) entry which is preliminary data.</text>
</comment>
<evidence type="ECO:0000256" key="1">
    <source>
        <dbReference type="SAM" id="MobiDB-lite"/>
    </source>
</evidence>
<evidence type="ECO:0000313" key="5">
    <source>
        <dbReference type="Proteomes" id="UP001152797"/>
    </source>
</evidence>
<feature type="compositionally biased region" description="Polar residues" evidence="1">
    <location>
        <begin position="181"/>
        <end position="242"/>
    </location>
</feature>
<feature type="compositionally biased region" description="Basic and acidic residues" evidence="1">
    <location>
        <begin position="86"/>
        <end position="99"/>
    </location>
</feature>
<dbReference type="EMBL" id="CAMXCT030002135">
    <property type="protein sequence ID" value="CAL4783257.1"/>
    <property type="molecule type" value="Genomic_DNA"/>
</dbReference>
<feature type="compositionally biased region" description="Polar residues" evidence="1">
    <location>
        <begin position="147"/>
        <end position="157"/>
    </location>
</feature>
<dbReference type="AlphaFoldDB" id="A0A9P1G2Z4"/>
<keyword evidence="2" id="KW-0812">Transmembrane</keyword>
<evidence type="ECO:0000313" key="4">
    <source>
        <dbReference type="EMBL" id="CAL1149320.1"/>
    </source>
</evidence>
<gene>
    <name evidence="3" type="ORF">C1SCF055_LOCUS22465</name>
</gene>
<reference evidence="4" key="2">
    <citation type="submission" date="2024-04" db="EMBL/GenBank/DDBJ databases">
        <authorList>
            <person name="Chen Y."/>
            <person name="Shah S."/>
            <person name="Dougan E. K."/>
            <person name="Thang M."/>
            <person name="Chan C."/>
        </authorList>
    </citation>
    <scope>NUCLEOTIDE SEQUENCE [LARGE SCALE GENOMIC DNA]</scope>
</reference>